<dbReference type="PROSITE" id="PS00636">
    <property type="entry name" value="DNAJ_1"/>
    <property type="match status" value="1"/>
</dbReference>
<dbReference type="GO" id="GO:0051082">
    <property type="term" value="F:unfolded protein binding"/>
    <property type="evidence" value="ECO:0007669"/>
    <property type="project" value="InterPro"/>
</dbReference>
<dbReference type="Pfam" id="PF01556">
    <property type="entry name" value="DnaJ_C"/>
    <property type="match status" value="1"/>
</dbReference>
<dbReference type="SUPFAM" id="SSF49493">
    <property type="entry name" value="HSP40/DnaJ peptide-binding domain"/>
    <property type="match status" value="1"/>
</dbReference>
<evidence type="ECO:0000313" key="6">
    <source>
        <dbReference type="Proteomes" id="UP001515480"/>
    </source>
</evidence>
<dbReference type="PANTHER" id="PTHR24078:SF553">
    <property type="entry name" value="DNAJ HOMOLOG SUBFAMILY B MEMBER 5"/>
    <property type="match status" value="1"/>
</dbReference>
<dbReference type="InterPro" id="IPR036869">
    <property type="entry name" value="J_dom_sf"/>
</dbReference>
<gene>
    <name evidence="4" type="ORF">AB1Y20_017620</name>
    <name evidence="5" type="ORF">AB1Y20_017633</name>
</gene>
<dbReference type="Gene3D" id="2.60.260.20">
    <property type="entry name" value="Urease metallochaperone UreE, N-terminal domain"/>
    <property type="match status" value="2"/>
</dbReference>
<feature type="domain" description="J" evidence="3">
    <location>
        <begin position="24"/>
        <end position="91"/>
    </location>
</feature>
<dbReference type="GO" id="GO:0051087">
    <property type="term" value="F:protein-folding chaperone binding"/>
    <property type="evidence" value="ECO:0007669"/>
    <property type="project" value="TreeGrafter"/>
</dbReference>
<proteinExistence type="predicted"/>
<sequence length="362" mass="40594">MARAAALLAPLLIIAQASTRVVASHYSTLGVSTHASDEEIKKAYRALALRWHPDRVDASERAKASERFKRISEAYSTLSDPVKRRQYDTFGDAPSGVQGSPFGGGYSGNGGFAPGYHQPNPFGFAGGPFQFQTSTQQPPPNAVRTFYCSLDELHAGCKRRLFLRDTWWRRLRDAQEAGWKGPGAQIAAHLGAVAASVLWRYPALVFSKRWWLRAPMFAAFWLFMLCAQLPPSPKGIFEFDVRPGWKAGTKVVFTQPERKVAFELRERRHPLFERMKNDLVYRISISRRAARRGTTVSVPTLRGDGLDVKISPNELTTASAEVVRVLEGHGMPIKGGPKRGDLRVIIRIRQLPLQLWPVSWKW</sequence>
<dbReference type="CDD" id="cd06257">
    <property type="entry name" value="DnaJ"/>
    <property type="match status" value="1"/>
</dbReference>
<evidence type="ECO:0000259" key="3">
    <source>
        <dbReference type="PROSITE" id="PS50076"/>
    </source>
</evidence>
<dbReference type="SMART" id="SM00271">
    <property type="entry name" value="DnaJ"/>
    <property type="match status" value="1"/>
</dbReference>
<dbReference type="InterPro" id="IPR008971">
    <property type="entry name" value="HSP40/DnaJ_pept-bd"/>
</dbReference>
<dbReference type="PANTHER" id="PTHR24078">
    <property type="entry name" value="DNAJ HOMOLOG SUBFAMILY C MEMBER"/>
    <property type="match status" value="1"/>
</dbReference>
<dbReference type="InterPro" id="IPR051339">
    <property type="entry name" value="DnaJ_subfamily_B"/>
</dbReference>
<dbReference type="InterPro" id="IPR001623">
    <property type="entry name" value="DnaJ_domain"/>
</dbReference>
<dbReference type="EMBL" id="JBGBPQ010000006">
    <property type="protein sequence ID" value="KAL1522641.1"/>
    <property type="molecule type" value="Genomic_DNA"/>
</dbReference>
<dbReference type="AlphaFoldDB" id="A0AB34JP16"/>
<dbReference type="Gene3D" id="1.10.287.110">
    <property type="entry name" value="DnaJ domain"/>
    <property type="match status" value="1"/>
</dbReference>
<organism evidence="5 6">
    <name type="scientific">Prymnesium parvum</name>
    <name type="common">Toxic golden alga</name>
    <dbReference type="NCBI Taxonomy" id="97485"/>
    <lineage>
        <taxon>Eukaryota</taxon>
        <taxon>Haptista</taxon>
        <taxon>Haptophyta</taxon>
        <taxon>Prymnesiophyceae</taxon>
        <taxon>Prymnesiales</taxon>
        <taxon>Prymnesiaceae</taxon>
        <taxon>Prymnesium</taxon>
    </lineage>
</organism>
<name>A0AB34JP16_PRYPA</name>
<feature type="signal peptide" evidence="2">
    <location>
        <begin position="1"/>
        <end position="23"/>
    </location>
</feature>
<evidence type="ECO:0000256" key="2">
    <source>
        <dbReference type="SAM" id="SignalP"/>
    </source>
</evidence>
<protein>
    <recommendedName>
        <fullName evidence="3">J domain-containing protein</fullName>
    </recommendedName>
</protein>
<dbReference type="Pfam" id="PF00226">
    <property type="entry name" value="DnaJ"/>
    <property type="match status" value="1"/>
</dbReference>
<dbReference type="PROSITE" id="PS50076">
    <property type="entry name" value="DNAJ_2"/>
    <property type="match status" value="1"/>
</dbReference>
<dbReference type="PRINTS" id="PR00625">
    <property type="entry name" value="JDOMAIN"/>
</dbReference>
<evidence type="ECO:0000256" key="1">
    <source>
        <dbReference type="ARBA" id="ARBA00023186"/>
    </source>
</evidence>
<keyword evidence="2" id="KW-0732">Signal</keyword>
<evidence type="ECO:0000313" key="4">
    <source>
        <dbReference type="EMBL" id="KAL1522641.1"/>
    </source>
</evidence>
<feature type="chain" id="PRO_5044172799" description="J domain-containing protein" evidence="2">
    <location>
        <begin position="24"/>
        <end position="362"/>
    </location>
</feature>
<keyword evidence="6" id="KW-1185">Reference proteome</keyword>
<dbReference type="GO" id="GO:0006457">
    <property type="term" value="P:protein folding"/>
    <property type="evidence" value="ECO:0007669"/>
    <property type="project" value="InterPro"/>
</dbReference>
<dbReference type="EMBL" id="JBGBPQ010000006">
    <property type="protein sequence ID" value="KAL1522655.1"/>
    <property type="molecule type" value="Genomic_DNA"/>
</dbReference>
<dbReference type="InterPro" id="IPR018253">
    <property type="entry name" value="DnaJ_domain_CS"/>
</dbReference>
<keyword evidence="1" id="KW-0143">Chaperone</keyword>
<dbReference type="SUPFAM" id="SSF46565">
    <property type="entry name" value="Chaperone J-domain"/>
    <property type="match status" value="1"/>
</dbReference>
<reference evidence="5 6" key="1">
    <citation type="journal article" date="2024" name="Science">
        <title>Giant polyketide synthase enzymes in the biosynthesis of giant marine polyether toxins.</title>
        <authorList>
            <person name="Fallon T.R."/>
            <person name="Shende V.V."/>
            <person name="Wierzbicki I.H."/>
            <person name="Pendleton A.L."/>
            <person name="Watervoot N.F."/>
            <person name="Auber R.P."/>
            <person name="Gonzalez D.J."/>
            <person name="Wisecaver J.H."/>
            <person name="Moore B.S."/>
        </authorList>
    </citation>
    <scope>NUCLEOTIDE SEQUENCE [LARGE SCALE GENOMIC DNA]</scope>
    <source>
        <strain evidence="5 6">12B1</strain>
    </source>
</reference>
<dbReference type="GO" id="GO:0005829">
    <property type="term" value="C:cytosol"/>
    <property type="evidence" value="ECO:0007669"/>
    <property type="project" value="TreeGrafter"/>
</dbReference>
<dbReference type="InterPro" id="IPR002939">
    <property type="entry name" value="DnaJ_C"/>
</dbReference>
<evidence type="ECO:0000313" key="5">
    <source>
        <dbReference type="EMBL" id="KAL1522655.1"/>
    </source>
</evidence>
<dbReference type="Proteomes" id="UP001515480">
    <property type="component" value="Unassembled WGS sequence"/>
</dbReference>
<accession>A0AB34JP16</accession>
<comment type="caution">
    <text evidence="5">The sequence shown here is derived from an EMBL/GenBank/DDBJ whole genome shotgun (WGS) entry which is preliminary data.</text>
</comment>